<dbReference type="Pfam" id="PF03432">
    <property type="entry name" value="Relaxase"/>
    <property type="match status" value="1"/>
</dbReference>
<dbReference type="Proteomes" id="UP000244152">
    <property type="component" value="Unassembled WGS sequence"/>
</dbReference>
<dbReference type="AlphaFoldDB" id="A0A2T5IH32"/>
<evidence type="ECO:0000256" key="1">
    <source>
        <dbReference type="SAM" id="MobiDB-lite"/>
    </source>
</evidence>
<gene>
    <name evidence="3" type="ORF">C8R21_102150</name>
</gene>
<feature type="domain" description="MobA/VirD2-like nuclease" evidence="2">
    <location>
        <begin position="32"/>
        <end position="162"/>
    </location>
</feature>
<feature type="region of interest" description="Disordered" evidence="1">
    <location>
        <begin position="362"/>
        <end position="500"/>
    </location>
</feature>
<organism evidence="3 4">
    <name type="scientific">Nitrosospira multiformis</name>
    <dbReference type="NCBI Taxonomy" id="1231"/>
    <lineage>
        <taxon>Bacteria</taxon>
        <taxon>Pseudomonadati</taxon>
        <taxon>Pseudomonadota</taxon>
        <taxon>Betaproteobacteria</taxon>
        <taxon>Nitrosomonadales</taxon>
        <taxon>Nitrosomonadaceae</taxon>
        <taxon>Nitrosospira</taxon>
    </lineage>
</organism>
<dbReference type="EMBL" id="QAOK01000002">
    <property type="protein sequence ID" value="PTQ83147.1"/>
    <property type="molecule type" value="Genomic_DNA"/>
</dbReference>
<accession>A0A2T5IH32</accession>
<sequence length="500" mass="56940">MTPNAAKKGRSFKGAVAYIIHDPDGAKTAERVLFTETRNLRTDDPEKAAKVMAYTAQHAAELKEAAGIKATGRKTDAPVYHLSLSWVPGEKPTQTEMMEAGTAILEKLGYGEHEAVFAAHGDKAHMHLHIIVSRIHPVTGKTHNPKDDQNILQAWGHEYDKARGMEHHSPERAAKYEKDPEKKAEYQRMAEEARQRKGAANGNSKPRADWEAAIGATHPKSRKYQEIKAEYAERVKTLSDEGRSLALRHKEEWAELKTAQRGELKDLANDFRRSHATEIREFMRGLRNERAEFRREEKSRPERLERDAGISAHTPVGQQGAEHRDNLARLFNDQVLKHSRPAALAREQKQKKKEFFERLELGYPLPGREQNGQQNMHSRFREAAGPDGRQPSYRQERAALLAEQKEERAELKEQQQAERAALQQKWAEMNDDRSKAWEAYRERRAAQEKEESRDTERGRTRGDTERVAESGRIDSGRADSGRFEGRNDGGGRERGRDFGG</sequence>
<proteinExistence type="predicted"/>
<dbReference type="InterPro" id="IPR005094">
    <property type="entry name" value="Endonuclease_MobA/VirD2"/>
</dbReference>
<comment type="caution">
    <text evidence="3">The sequence shown here is derived from an EMBL/GenBank/DDBJ whole genome shotgun (WGS) entry which is preliminary data.</text>
</comment>
<name>A0A2T5IH32_9PROT</name>
<feature type="compositionally biased region" description="Basic and acidic residues" evidence="1">
    <location>
        <begin position="428"/>
        <end position="500"/>
    </location>
</feature>
<feature type="compositionally biased region" description="Basic and acidic residues" evidence="1">
    <location>
        <begin position="163"/>
        <end position="195"/>
    </location>
</feature>
<feature type="region of interest" description="Disordered" evidence="1">
    <location>
        <begin position="163"/>
        <end position="206"/>
    </location>
</feature>
<evidence type="ECO:0000259" key="2">
    <source>
        <dbReference type="Pfam" id="PF03432"/>
    </source>
</evidence>
<reference evidence="3 4" key="1">
    <citation type="submission" date="2018-04" db="EMBL/GenBank/DDBJ databases">
        <title>Active sludge and wastewater microbial communities from Klosterneuburg, Austria.</title>
        <authorList>
            <person name="Wagner M."/>
        </authorList>
    </citation>
    <scope>NUCLEOTIDE SEQUENCE [LARGE SCALE GENOMIC DNA]</scope>
    <source>
        <strain evidence="3 4">Nl12</strain>
    </source>
</reference>
<evidence type="ECO:0000313" key="3">
    <source>
        <dbReference type="EMBL" id="PTQ83147.1"/>
    </source>
</evidence>
<evidence type="ECO:0000313" key="4">
    <source>
        <dbReference type="Proteomes" id="UP000244152"/>
    </source>
</evidence>
<dbReference type="RefSeq" id="WP_107761200.1">
    <property type="nucleotide sequence ID" value="NZ_QAOK01000002.1"/>
</dbReference>
<feature type="compositionally biased region" description="Basic and acidic residues" evidence="1">
    <location>
        <begin position="403"/>
        <end position="416"/>
    </location>
</feature>
<protein>
    <submittedName>
        <fullName evidence="3">Relaxase/mobilization nuclease-like protein</fullName>
    </submittedName>
</protein>